<feature type="domain" description="Radical SAM core" evidence="10">
    <location>
        <begin position="23"/>
        <end position="298"/>
    </location>
</feature>
<dbReference type="InterPro" id="IPR017896">
    <property type="entry name" value="4Fe4S_Fe-S-bd"/>
</dbReference>
<dbReference type="GO" id="GO:0046872">
    <property type="term" value="F:metal ion binding"/>
    <property type="evidence" value="ECO:0007669"/>
    <property type="project" value="UniProtKB-KW"/>
</dbReference>
<evidence type="ECO:0000256" key="6">
    <source>
        <dbReference type="ARBA" id="ARBA00023002"/>
    </source>
</evidence>
<evidence type="ECO:0000259" key="10">
    <source>
        <dbReference type="PROSITE" id="PS51918"/>
    </source>
</evidence>
<dbReference type="InterPro" id="IPR023912">
    <property type="entry name" value="YjjW_bact"/>
</dbReference>
<keyword evidence="6" id="KW-0560">Oxidoreductase</keyword>
<gene>
    <name evidence="11" type="primary">yjjW</name>
    <name evidence="11" type="ORF">EKG39_17895</name>
</gene>
<dbReference type="PROSITE" id="PS51918">
    <property type="entry name" value="RADICAL_SAM"/>
    <property type="match status" value="1"/>
</dbReference>
<dbReference type="AlphaFoldDB" id="A0A3S0KEN0"/>
<protein>
    <submittedName>
        <fullName evidence="11">YjjW family glycine radical enzyme activase</fullName>
    </submittedName>
</protein>
<dbReference type="PROSITE" id="PS00198">
    <property type="entry name" value="4FE4S_FER_1"/>
    <property type="match status" value="2"/>
</dbReference>
<dbReference type="SUPFAM" id="SSF54862">
    <property type="entry name" value="4Fe-4S ferredoxins"/>
    <property type="match status" value="1"/>
</dbReference>
<dbReference type="PROSITE" id="PS51379">
    <property type="entry name" value="4FE4S_FER_2"/>
    <property type="match status" value="2"/>
</dbReference>
<dbReference type="GO" id="GO:0016491">
    <property type="term" value="F:oxidoreductase activity"/>
    <property type="evidence" value="ECO:0007669"/>
    <property type="project" value="UniProtKB-KW"/>
</dbReference>
<dbReference type="InterPro" id="IPR034457">
    <property type="entry name" value="Organic_radical-activating"/>
</dbReference>
<dbReference type="InterPro" id="IPR001989">
    <property type="entry name" value="Radical_activat_CS"/>
</dbReference>
<sequence>MNNRQSTLSKTALVSQIINFSCVDGPGSRLVIFLQGCNYNCKNCHNPHTIDMCDSCGDCITHCPTQALSMTSIGGKDAIRWDSDLCSECDTCLSVCPRQSTPKTREYSVAQMLEVIQQHGSFISGITISGGEATLQLHFIKALFKAIKSSEELQHLSCMIDSNGSLNETGWQKLLPYIDGAMIDLKSWQQETHRYITGRDNHKVFRSLNLLSQHNKLYEVRLLQIPGVTDFESEIDALASFLTRLPSSTRIKLNAFQHHGVTGEALAWQTCSEDNIERLASQLTERGVKPLILPSVYI</sequence>
<keyword evidence="5" id="KW-0479">Metal-binding</keyword>
<evidence type="ECO:0000256" key="5">
    <source>
        <dbReference type="ARBA" id="ARBA00022723"/>
    </source>
</evidence>
<dbReference type="Proteomes" id="UP000282060">
    <property type="component" value="Unassembled WGS sequence"/>
</dbReference>
<dbReference type="PANTHER" id="PTHR30352:SF13">
    <property type="entry name" value="GLYCYL-RADICAL ENZYME ACTIVATING ENZYME YJJW-RELATED"/>
    <property type="match status" value="1"/>
</dbReference>
<dbReference type="InterPro" id="IPR040074">
    <property type="entry name" value="BssD/PflA/YjjW"/>
</dbReference>
<evidence type="ECO:0000256" key="3">
    <source>
        <dbReference type="ARBA" id="ARBA00022485"/>
    </source>
</evidence>
<dbReference type="SFLD" id="SFLDG01118">
    <property type="entry name" value="activating_enzymes__group_2"/>
    <property type="match status" value="1"/>
</dbReference>
<dbReference type="Gene3D" id="3.20.20.70">
    <property type="entry name" value="Aldolase class I"/>
    <property type="match status" value="1"/>
</dbReference>
<evidence type="ECO:0000256" key="2">
    <source>
        <dbReference type="ARBA" id="ARBA00009777"/>
    </source>
</evidence>
<dbReference type="InterPro" id="IPR013785">
    <property type="entry name" value="Aldolase_TIM"/>
</dbReference>
<evidence type="ECO:0000256" key="8">
    <source>
        <dbReference type="ARBA" id="ARBA00023014"/>
    </source>
</evidence>
<evidence type="ECO:0000313" key="12">
    <source>
        <dbReference type="Proteomes" id="UP000282060"/>
    </source>
</evidence>
<organism evidence="11 12">
    <name type="scientific">Shewanella atlantica</name>
    <dbReference type="NCBI Taxonomy" id="271099"/>
    <lineage>
        <taxon>Bacteria</taxon>
        <taxon>Pseudomonadati</taxon>
        <taxon>Pseudomonadota</taxon>
        <taxon>Gammaproteobacteria</taxon>
        <taxon>Alteromonadales</taxon>
        <taxon>Shewanellaceae</taxon>
        <taxon>Shewanella</taxon>
    </lineage>
</organism>
<dbReference type="CDD" id="cd01335">
    <property type="entry name" value="Radical_SAM"/>
    <property type="match status" value="1"/>
</dbReference>
<dbReference type="Gene3D" id="3.30.70.20">
    <property type="match status" value="1"/>
</dbReference>
<comment type="cofactor">
    <cofactor evidence="1">
        <name>[4Fe-4S] cluster</name>
        <dbReference type="ChEBI" id="CHEBI:49883"/>
    </cofactor>
</comment>
<feature type="domain" description="4Fe-4S ferredoxin-type" evidence="9">
    <location>
        <begin position="46"/>
        <end position="73"/>
    </location>
</feature>
<dbReference type="SFLD" id="SFLDF00392">
    <property type="entry name" value="YjjI_activase"/>
    <property type="match status" value="1"/>
</dbReference>
<keyword evidence="12" id="KW-1185">Reference proteome</keyword>
<keyword evidence="7" id="KW-0408">Iron</keyword>
<evidence type="ECO:0000256" key="1">
    <source>
        <dbReference type="ARBA" id="ARBA00001966"/>
    </source>
</evidence>
<accession>A0A3S0KEN0</accession>
<comment type="caution">
    <text evidence="11">The sequence shown here is derived from an EMBL/GenBank/DDBJ whole genome shotgun (WGS) entry which is preliminary data.</text>
</comment>
<dbReference type="PANTHER" id="PTHR30352">
    <property type="entry name" value="PYRUVATE FORMATE-LYASE-ACTIVATING ENZYME"/>
    <property type="match status" value="1"/>
</dbReference>
<dbReference type="Pfam" id="PF04055">
    <property type="entry name" value="Radical_SAM"/>
    <property type="match status" value="1"/>
</dbReference>
<evidence type="ECO:0000256" key="4">
    <source>
        <dbReference type="ARBA" id="ARBA00022691"/>
    </source>
</evidence>
<keyword evidence="8" id="KW-0411">Iron-sulfur</keyword>
<comment type="similarity">
    <text evidence="2">Belongs to the organic radical-activating enzymes family.</text>
</comment>
<dbReference type="InterPro" id="IPR058240">
    <property type="entry name" value="rSAM_sf"/>
</dbReference>
<keyword evidence="4" id="KW-0949">S-adenosyl-L-methionine</keyword>
<dbReference type="InterPro" id="IPR007197">
    <property type="entry name" value="rSAM"/>
</dbReference>
<dbReference type="RefSeq" id="WP_126507349.1">
    <property type="nucleotide sequence ID" value="NZ_RXNV01000011.1"/>
</dbReference>
<dbReference type="GO" id="GO:0051539">
    <property type="term" value="F:4 iron, 4 sulfur cluster binding"/>
    <property type="evidence" value="ECO:0007669"/>
    <property type="project" value="UniProtKB-KW"/>
</dbReference>
<dbReference type="NCBIfam" id="TIGR04041">
    <property type="entry name" value="activase_YjjW"/>
    <property type="match status" value="1"/>
</dbReference>
<feature type="domain" description="4Fe-4S ferredoxin-type" evidence="9">
    <location>
        <begin position="77"/>
        <end position="106"/>
    </location>
</feature>
<reference evidence="11 12" key="1">
    <citation type="submission" date="2018-12" db="EMBL/GenBank/DDBJ databases">
        <authorList>
            <person name="Yu L."/>
        </authorList>
    </citation>
    <scope>NUCLEOTIDE SEQUENCE [LARGE SCALE GENOMIC DNA]</scope>
    <source>
        <strain evidence="11 12">HAW-EB5</strain>
    </source>
</reference>
<dbReference type="PIRSF" id="PIRSF000371">
    <property type="entry name" value="PFL_act_enz"/>
    <property type="match status" value="1"/>
</dbReference>
<dbReference type="SFLD" id="SFLDG01066">
    <property type="entry name" value="organic_radical-activating_enz"/>
    <property type="match status" value="1"/>
</dbReference>
<dbReference type="EMBL" id="RXNV01000011">
    <property type="protein sequence ID" value="RTR28853.1"/>
    <property type="molecule type" value="Genomic_DNA"/>
</dbReference>
<dbReference type="SUPFAM" id="SSF102114">
    <property type="entry name" value="Radical SAM enzymes"/>
    <property type="match status" value="1"/>
</dbReference>
<dbReference type="PROSITE" id="PS01087">
    <property type="entry name" value="RADICAL_ACTIVATING"/>
    <property type="match status" value="1"/>
</dbReference>
<dbReference type="OrthoDB" id="9782387at2"/>
<dbReference type="InterPro" id="IPR012839">
    <property type="entry name" value="Organic_radical_activase"/>
</dbReference>
<evidence type="ECO:0000313" key="11">
    <source>
        <dbReference type="EMBL" id="RTR28853.1"/>
    </source>
</evidence>
<name>A0A3S0KEN0_9GAMM</name>
<evidence type="ECO:0000256" key="7">
    <source>
        <dbReference type="ARBA" id="ARBA00023004"/>
    </source>
</evidence>
<proteinExistence type="inferred from homology"/>
<keyword evidence="3" id="KW-0004">4Fe-4S</keyword>
<evidence type="ECO:0000259" key="9">
    <source>
        <dbReference type="PROSITE" id="PS51379"/>
    </source>
</evidence>
<dbReference type="SFLD" id="SFLDS00029">
    <property type="entry name" value="Radical_SAM"/>
    <property type="match status" value="1"/>
</dbReference>
<dbReference type="InterPro" id="IPR017900">
    <property type="entry name" value="4Fe4S_Fe_S_CS"/>
</dbReference>